<evidence type="ECO:0000256" key="1">
    <source>
        <dbReference type="SAM" id="MobiDB-lite"/>
    </source>
</evidence>
<feature type="non-terminal residue" evidence="2">
    <location>
        <position position="57"/>
    </location>
</feature>
<feature type="region of interest" description="Disordered" evidence="1">
    <location>
        <begin position="23"/>
        <end position="57"/>
    </location>
</feature>
<feature type="compositionally biased region" description="Low complexity" evidence="1">
    <location>
        <begin position="28"/>
        <end position="40"/>
    </location>
</feature>
<organism evidence="2">
    <name type="scientific">uncultured Solirubrobacteraceae bacterium</name>
    <dbReference type="NCBI Taxonomy" id="1162706"/>
    <lineage>
        <taxon>Bacteria</taxon>
        <taxon>Bacillati</taxon>
        <taxon>Actinomycetota</taxon>
        <taxon>Thermoleophilia</taxon>
        <taxon>Solirubrobacterales</taxon>
        <taxon>Solirubrobacteraceae</taxon>
        <taxon>environmental samples</taxon>
    </lineage>
</organism>
<feature type="non-terminal residue" evidence="2">
    <location>
        <position position="1"/>
    </location>
</feature>
<protein>
    <submittedName>
        <fullName evidence="2">Uncharacterized protein</fullName>
    </submittedName>
</protein>
<dbReference type="EMBL" id="CADCVS010000334">
    <property type="protein sequence ID" value="CAA9512666.1"/>
    <property type="molecule type" value="Genomic_DNA"/>
</dbReference>
<dbReference type="AlphaFoldDB" id="A0A6J4T2V0"/>
<name>A0A6J4T2V0_9ACTN</name>
<evidence type="ECO:0000313" key="2">
    <source>
        <dbReference type="EMBL" id="CAA9512666.1"/>
    </source>
</evidence>
<proteinExistence type="predicted"/>
<accession>A0A6J4T2V0</accession>
<sequence length="57" mass="6536">WPGEAFAGACWHGWSWRARSPACPLRWPGRSQRTPRPGRSSSRRRRARSTTSRARSS</sequence>
<reference evidence="2" key="1">
    <citation type="submission" date="2020-02" db="EMBL/GenBank/DDBJ databases">
        <authorList>
            <person name="Meier V. D."/>
        </authorList>
    </citation>
    <scope>NUCLEOTIDE SEQUENCE</scope>
    <source>
        <strain evidence="2">AVDCRST_MAG30</strain>
    </source>
</reference>
<gene>
    <name evidence="2" type="ORF">AVDCRST_MAG30-2578</name>
</gene>